<dbReference type="GO" id="GO:0016747">
    <property type="term" value="F:acyltransferase activity, transferring groups other than amino-acyl groups"/>
    <property type="evidence" value="ECO:0007669"/>
    <property type="project" value="InterPro"/>
</dbReference>
<dbReference type="AlphaFoldDB" id="A0A2Z4GGB7"/>
<organism evidence="4 5">
    <name type="scientific">Arcticibacterium luteifluviistationis</name>
    <dbReference type="NCBI Taxonomy" id="1784714"/>
    <lineage>
        <taxon>Bacteria</taxon>
        <taxon>Pseudomonadati</taxon>
        <taxon>Bacteroidota</taxon>
        <taxon>Cytophagia</taxon>
        <taxon>Cytophagales</taxon>
        <taxon>Leadbetterellaceae</taxon>
        <taxon>Arcticibacterium</taxon>
    </lineage>
</organism>
<evidence type="ECO:0000313" key="5">
    <source>
        <dbReference type="Proteomes" id="UP000249873"/>
    </source>
</evidence>
<keyword evidence="2" id="KW-0012">Acyltransferase</keyword>
<dbReference type="CDD" id="cd04301">
    <property type="entry name" value="NAT_SF"/>
    <property type="match status" value="1"/>
</dbReference>
<gene>
    <name evidence="4" type="ORF">DJ013_18870</name>
</gene>
<dbReference type="PROSITE" id="PS51186">
    <property type="entry name" value="GNAT"/>
    <property type="match status" value="1"/>
</dbReference>
<name>A0A2Z4GGB7_9BACT</name>
<reference evidence="4 5" key="1">
    <citation type="submission" date="2018-05" db="EMBL/GenBank/DDBJ databases">
        <title>Complete genome sequence of Arcticibacterium luteifluviistationis SM1504T, a cytophagaceae bacterium isolated from Arctic surface seawater.</title>
        <authorList>
            <person name="Li Y."/>
            <person name="Qin Q.-L."/>
        </authorList>
    </citation>
    <scope>NUCLEOTIDE SEQUENCE [LARGE SCALE GENOMIC DNA]</scope>
    <source>
        <strain evidence="4 5">SM1504</strain>
    </source>
</reference>
<dbReference type="InterPro" id="IPR050832">
    <property type="entry name" value="Bact_Acetyltransf"/>
</dbReference>
<protein>
    <submittedName>
        <fullName evidence="4">GNAT family N-acetyltransferase</fullName>
    </submittedName>
</protein>
<dbReference type="InterPro" id="IPR016181">
    <property type="entry name" value="Acyl_CoA_acyltransferase"/>
</dbReference>
<dbReference type="SUPFAM" id="SSF55729">
    <property type="entry name" value="Acyl-CoA N-acyltransferases (Nat)"/>
    <property type="match status" value="1"/>
</dbReference>
<dbReference type="PANTHER" id="PTHR43877">
    <property type="entry name" value="AMINOALKYLPHOSPHONATE N-ACETYLTRANSFERASE-RELATED-RELATED"/>
    <property type="match status" value="1"/>
</dbReference>
<dbReference type="Gene3D" id="3.40.630.30">
    <property type="match status" value="1"/>
</dbReference>
<accession>A0A2Z4GGB7</accession>
<evidence type="ECO:0000256" key="1">
    <source>
        <dbReference type="ARBA" id="ARBA00022679"/>
    </source>
</evidence>
<dbReference type="Pfam" id="PF00583">
    <property type="entry name" value="Acetyltransf_1"/>
    <property type="match status" value="1"/>
</dbReference>
<evidence type="ECO:0000256" key="2">
    <source>
        <dbReference type="ARBA" id="ARBA00023315"/>
    </source>
</evidence>
<keyword evidence="1 4" id="KW-0808">Transferase</keyword>
<dbReference type="PANTHER" id="PTHR43877:SF2">
    <property type="entry name" value="AMINOALKYLPHOSPHONATE N-ACETYLTRANSFERASE-RELATED"/>
    <property type="match status" value="1"/>
</dbReference>
<dbReference type="EMBL" id="CP029480">
    <property type="protein sequence ID" value="AWW00118.1"/>
    <property type="molecule type" value="Genomic_DNA"/>
</dbReference>
<proteinExistence type="predicted"/>
<dbReference type="OrthoDB" id="9803233at2"/>
<dbReference type="Proteomes" id="UP000249873">
    <property type="component" value="Chromosome"/>
</dbReference>
<dbReference type="KEGG" id="als:DJ013_18870"/>
<keyword evidence="5" id="KW-1185">Reference proteome</keyword>
<evidence type="ECO:0000259" key="3">
    <source>
        <dbReference type="PROSITE" id="PS51186"/>
    </source>
</evidence>
<evidence type="ECO:0000313" key="4">
    <source>
        <dbReference type="EMBL" id="AWW00118.1"/>
    </source>
</evidence>
<feature type="domain" description="N-acetyltransferase" evidence="3">
    <location>
        <begin position="5"/>
        <end position="153"/>
    </location>
</feature>
<sequence length="153" mass="17196">MNAMITITRTTSDNLDFINLVAALDKELAIIDGDDHAFYSQYNKLDKIQHAIVAYKDELPVGCGAIKQFDSNSMEVKRMFVNPNGRNMGVATTILKDLENWAKELGYKKCLLETGKRQEDAVALYTKNAYDLIPNYGQYEGVENSVCFEKVLG</sequence>
<dbReference type="InterPro" id="IPR000182">
    <property type="entry name" value="GNAT_dom"/>
</dbReference>